<keyword evidence="2" id="KW-0732">Signal</keyword>
<evidence type="ECO:0000256" key="2">
    <source>
        <dbReference type="SAM" id="SignalP"/>
    </source>
</evidence>
<protein>
    <submittedName>
        <fullName evidence="3">Uncharacterized protein</fullName>
    </submittedName>
</protein>
<feature type="compositionally biased region" description="Basic and acidic residues" evidence="1">
    <location>
        <begin position="95"/>
        <end position="131"/>
    </location>
</feature>
<feature type="signal peptide" evidence="2">
    <location>
        <begin position="1"/>
        <end position="22"/>
    </location>
</feature>
<sequence length="161" mass="17262">MQLARSLSTALAALLLSSIATGHRIPAQSEELQLRDAAPAEVNETGTPPVVLPADDTLSADVIVDETEHGSLPFTLVSLARAKVEGKERAVGKERVVGKEREEPKGRVVAKERGARAREGRERGERARVDSEDSVGPGRGEAYPVDEVVAGVDLIENRTYD</sequence>
<accession>A0ABR0GA39</accession>
<comment type="caution">
    <text evidence="3">The sequence shown here is derived from an EMBL/GenBank/DDBJ whole genome shotgun (WGS) entry which is preliminary data.</text>
</comment>
<evidence type="ECO:0000313" key="3">
    <source>
        <dbReference type="EMBL" id="KAK4652613.1"/>
    </source>
</evidence>
<dbReference type="Proteomes" id="UP001323405">
    <property type="component" value="Unassembled WGS sequence"/>
</dbReference>
<organism evidence="3 4">
    <name type="scientific">Podospora pseudocomata</name>
    <dbReference type="NCBI Taxonomy" id="2093779"/>
    <lineage>
        <taxon>Eukaryota</taxon>
        <taxon>Fungi</taxon>
        <taxon>Dikarya</taxon>
        <taxon>Ascomycota</taxon>
        <taxon>Pezizomycotina</taxon>
        <taxon>Sordariomycetes</taxon>
        <taxon>Sordariomycetidae</taxon>
        <taxon>Sordariales</taxon>
        <taxon>Podosporaceae</taxon>
        <taxon>Podospora</taxon>
    </lineage>
</organism>
<evidence type="ECO:0000256" key="1">
    <source>
        <dbReference type="SAM" id="MobiDB-lite"/>
    </source>
</evidence>
<proteinExistence type="predicted"/>
<feature type="region of interest" description="Disordered" evidence="1">
    <location>
        <begin position="95"/>
        <end position="143"/>
    </location>
</feature>
<name>A0ABR0GA39_9PEZI</name>
<evidence type="ECO:0000313" key="4">
    <source>
        <dbReference type="Proteomes" id="UP001323405"/>
    </source>
</evidence>
<dbReference type="GeneID" id="87903484"/>
<feature type="chain" id="PRO_5046263971" evidence="2">
    <location>
        <begin position="23"/>
        <end position="161"/>
    </location>
</feature>
<dbReference type="RefSeq" id="XP_062741588.1">
    <property type="nucleotide sequence ID" value="XM_062883783.1"/>
</dbReference>
<reference evidence="3 4" key="1">
    <citation type="journal article" date="2023" name="bioRxiv">
        <title>High-quality genome assemblies of four members of thePodospora anserinaspecies complex.</title>
        <authorList>
            <person name="Ament-Velasquez S.L."/>
            <person name="Vogan A.A."/>
            <person name="Wallerman O."/>
            <person name="Hartmann F."/>
            <person name="Gautier V."/>
            <person name="Silar P."/>
            <person name="Giraud T."/>
            <person name="Johannesson H."/>
        </authorList>
    </citation>
    <scope>NUCLEOTIDE SEQUENCE [LARGE SCALE GENOMIC DNA]</scope>
    <source>
        <strain evidence="3 4">CBS 415.72m</strain>
    </source>
</reference>
<dbReference type="EMBL" id="JAFFHA010000007">
    <property type="protein sequence ID" value="KAK4652613.1"/>
    <property type="molecule type" value="Genomic_DNA"/>
</dbReference>
<keyword evidence="4" id="KW-1185">Reference proteome</keyword>
<gene>
    <name evidence="3" type="ORF">QC762_0074950</name>
</gene>